<keyword evidence="2" id="KW-0677">Repeat</keyword>
<accession>A0A8J1N1S3</accession>
<dbReference type="InterPro" id="IPR014352">
    <property type="entry name" value="FERM/acyl-CoA-bd_prot_sf"/>
</dbReference>
<sequence>MASPGILEESSSGDVCSGGCPDQWEEKTEEELQCQFEQAAKHVQNVASVASTEQLLYLYARYKQVKVGRCNTPKPGFFDYEGKKKCININLVLVKNWQTIYRTENIIFLCGEAWKALGDYSHQQAMTEYIETVKKLDPDWSPQSHSLQQRTFKLMLEFEAQIKDSNNGKIYSRQIQSCLEDKSVFKVKALEEPYKEPKTTFGGPVVSCLYKVQETLREEDKDIFDYCRENNHSRVSHALSTGSVDVNVADDEGRSLLHWACDRGHTQLVSVILFHNAHINMQDSEGQTPLHYASACEFPDIVDLLLDHGADPSLVDNDGFQPHEVTDSKTIAAMLQQHASNGEHNKPPSLLLEMPQ</sequence>
<dbReference type="Gene3D" id="1.20.80.10">
    <property type="match status" value="1"/>
</dbReference>
<evidence type="ECO:0000256" key="4">
    <source>
        <dbReference type="ARBA" id="ARBA00023121"/>
    </source>
</evidence>
<dbReference type="Proteomes" id="UP000186698">
    <property type="component" value="Chromosome 4S"/>
</dbReference>
<dbReference type="GO" id="GO:0000062">
    <property type="term" value="F:fatty-acyl-CoA binding"/>
    <property type="evidence" value="ECO:0000318"/>
    <property type="project" value="GO_Central"/>
</dbReference>
<feature type="domain" description="ACB" evidence="6">
    <location>
        <begin position="32"/>
        <end position="142"/>
    </location>
</feature>
<evidence type="ECO:0000313" key="7">
    <source>
        <dbReference type="Proteomes" id="UP000186698"/>
    </source>
</evidence>
<dbReference type="CTD" id="734493"/>
<dbReference type="OrthoDB" id="10254927at2759"/>
<dbReference type="Pfam" id="PF12796">
    <property type="entry name" value="Ank_2"/>
    <property type="match status" value="1"/>
</dbReference>
<evidence type="ECO:0000256" key="5">
    <source>
        <dbReference type="PROSITE-ProRule" id="PRU00023"/>
    </source>
</evidence>
<proteinExistence type="predicted"/>
<reference evidence="8" key="1">
    <citation type="submission" date="2025-08" db="UniProtKB">
        <authorList>
            <consortium name="RefSeq"/>
        </authorList>
    </citation>
    <scope>IDENTIFICATION</scope>
    <source>
        <strain evidence="8">J_2021</strain>
        <tissue evidence="8">Erythrocytes</tissue>
    </source>
</reference>
<dbReference type="SUPFAM" id="SSF48403">
    <property type="entry name" value="Ankyrin repeat"/>
    <property type="match status" value="1"/>
</dbReference>
<dbReference type="InterPro" id="IPR000582">
    <property type="entry name" value="Acyl-CoA-binding_protein"/>
</dbReference>
<dbReference type="SUPFAM" id="SSF47027">
    <property type="entry name" value="Acyl-CoA binding protein"/>
    <property type="match status" value="2"/>
</dbReference>
<dbReference type="PANTHER" id="PTHR24119:SF0">
    <property type="entry name" value="ACYL-COA-BINDING DOMAIN-CONTAINING PROTEIN 6"/>
    <property type="match status" value="1"/>
</dbReference>
<dbReference type="PRINTS" id="PR01415">
    <property type="entry name" value="ANKYRIN"/>
</dbReference>
<feature type="repeat" description="ANK" evidence="5">
    <location>
        <begin position="285"/>
        <end position="317"/>
    </location>
</feature>
<evidence type="ECO:0000256" key="2">
    <source>
        <dbReference type="ARBA" id="ARBA00022737"/>
    </source>
</evidence>
<keyword evidence="4" id="KW-0446">Lipid-binding</keyword>
<dbReference type="InterPro" id="IPR002110">
    <property type="entry name" value="Ankyrin_rpt"/>
</dbReference>
<keyword evidence="7" id="KW-1185">Reference proteome</keyword>
<dbReference type="PANTHER" id="PTHR24119">
    <property type="entry name" value="ACYL-COA-BINDING DOMAIN-CONTAINING PROTEIN 6"/>
    <property type="match status" value="1"/>
</dbReference>
<feature type="repeat" description="ANK" evidence="5">
    <location>
        <begin position="252"/>
        <end position="284"/>
    </location>
</feature>
<dbReference type="PRINTS" id="PR00689">
    <property type="entry name" value="ACOABINDINGP"/>
</dbReference>
<gene>
    <name evidence="8" type="primary">acbd6.S</name>
    <name evidence="8" type="synonym">acbd6</name>
</gene>
<dbReference type="Pfam" id="PF00887">
    <property type="entry name" value="ACBP"/>
    <property type="match status" value="1"/>
</dbReference>
<dbReference type="InterPro" id="IPR035984">
    <property type="entry name" value="Acyl-CoA-binding_sf"/>
</dbReference>
<name>A0A8J1N1S3_XENLA</name>
<organism evidence="7 8">
    <name type="scientific">Xenopus laevis</name>
    <name type="common">African clawed frog</name>
    <dbReference type="NCBI Taxonomy" id="8355"/>
    <lineage>
        <taxon>Eukaryota</taxon>
        <taxon>Metazoa</taxon>
        <taxon>Chordata</taxon>
        <taxon>Craniata</taxon>
        <taxon>Vertebrata</taxon>
        <taxon>Euteleostomi</taxon>
        <taxon>Amphibia</taxon>
        <taxon>Batrachia</taxon>
        <taxon>Anura</taxon>
        <taxon>Pipoidea</taxon>
        <taxon>Pipidae</taxon>
        <taxon>Xenopodinae</taxon>
        <taxon>Xenopus</taxon>
        <taxon>Xenopus</taxon>
    </lineage>
</organism>
<dbReference type="PROSITE" id="PS50088">
    <property type="entry name" value="ANK_REPEAT"/>
    <property type="match status" value="2"/>
</dbReference>
<dbReference type="RefSeq" id="XP_041447373.1">
    <property type="nucleotide sequence ID" value="XM_041591439.1"/>
</dbReference>
<evidence type="ECO:0000256" key="3">
    <source>
        <dbReference type="ARBA" id="ARBA00023043"/>
    </source>
</evidence>
<evidence type="ECO:0000259" key="6">
    <source>
        <dbReference type="PROSITE" id="PS51228"/>
    </source>
</evidence>
<dbReference type="InterPro" id="IPR036770">
    <property type="entry name" value="Ankyrin_rpt-contain_sf"/>
</dbReference>
<dbReference type="GeneID" id="734493"/>
<keyword evidence="3 5" id="KW-0040">ANK repeat</keyword>
<dbReference type="PROSITE" id="PS51228">
    <property type="entry name" value="ACB_2"/>
    <property type="match status" value="1"/>
</dbReference>
<dbReference type="SMART" id="SM00248">
    <property type="entry name" value="ANK"/>
    <property type="match status" value="2"/>
</dbReference>
<protein>
    <recommendedName>
        <fullName evidence="1">Acyl-CoA-binding domain-containing protein 6</fullName>
    </recommendedName>
</protein>
<dbReference type="AlphaFoldDB" id="A0A8J1N1S3"/>
<evidence type="ECO:0000256" key="1">
    <source>
        <dbReference type="ARBA" id="ARBA00018419"/>
    </source>
</evidence>
<dbReference type="Gene3D" id="1.25.40.20">
    <property type="entry name" value="Ankyrin repeat-containing domain"/>
    <property type="match status" value="1"/>
</dbReference>
<dbReference type="PROSITE" id="PS50297">
    <property type="entry name" value="ANK_REP_REGION"/>
    <property type="match status" value="2"/>
</dbReference>
<evidence type="ECO:0000313" key="8">
    <source>
        <dbReference type="RefSeq" id="XP_041447373.1"/>
    </source>
</evidence>